<keyword evidence="2" id="KW-1185">Reference proteome</keyword>
<evidence type="ECO:0008006" key="3">
    <source>
        <dbReference type="Google" id="ProtNLM"/>
    </source>
</evidence>
<dbReference type="SUPFAM" id="SSF53335">
    <property type="entry name" value="S-adenosyl-L-methionine-dependent methyltransferases"/>
    <property type="match status" value="1"/>
</dbReference>
<name>A0A5J6MTY4_9PROT</name>
<dbReference type="EMBL" id="CP042906">
    <property type="protein sequence ID" value="QEX19510.1"/>
    <property type="molecule type" value="Genomic_DNA"/>
</dbReference>
<dbReference type="Proteomes" id="UP000326202">
    <property type="component" value="Chromosome"/>
</dbReference>
<proteinExistence type="predicted"/>
<sequence>MQEFGGSSTWEKLERVGRYLSAYQIALKNQSFRKIYIDPFAGTGYWTPKVARDQLHLALSERIEIAKGSALRALEVEPPFDRYIFIEKKPGNFSALQKNISLKFPNLLNRIEFINADANHALIHLCRSVDWNENRAVTFLDPFGMQVDWATLSAIAGTHSVDVWYLFPSHMGVARTVTHNPQVPPHFRKALDRIYGTTDWEDYFYRVSSQGLLFVEDAPSVERVATLQRIESYTRLRLESIFKGGVAKKAVPMDRDGRNMYLLFFAVGNPKPAARELALRLANNILE</sequence>
<organism evidence="1 2">
    <name type="scientific">Hypericibacter terrae</name>
    <dbReference type="NCBI Taxonomy" id="2602015"/>
    <lineage>
        <taxon>Bacteria</taxon>
        <taxon>Pseudomonadati</taxon>
        <taxon>Pseudomonadota</taxon>
        <taxon>Alphaproteobacteria</taxon>
        <taxon>Rhodospirillales</taxon>
        <taxon>Dongiaceae</taxon>
        <taxon>Hypericibacter</taxon>
    </lineage>
</organism>
<dbReference type="NCBIfam" id="TIGR04474">
    <property type="entry name" value="tcm_partner"/>
    <property type="match status" value="1"/>
</dbReference>
<accession>A0A5J6MTY4</accession>
<dbReference type="KEGG" id="htq:FRZ44_48240"/>
<reference evidence="1 2" key="1">
    <citation type="submission" date="2019-08" db="EMBL/GenBank/DDBJ databases">
        <title>Hyperibacter terrae gen. nov., sp. nov. and Hyperibacter viscosus sp. nov., two new members in the family Rhodospirillaceae isolated from the rhizosphere of Hypericum perforatum.</title>
        <authorList>
            <person name="Noviana Z."/>
        </authorList>
    </citation>
    <scope>NUCLEOTIDE SEQUENCE [LARGE SCALE GENOMIC DNA]</scope>
    <source>
        <strain evidence="1 2">R5913</strain>
    </source>
</reference>
<gene>
    <name evidence="1" type="ORF">FRZ44_48240</name>
</gene>
<dbReference type="InterPro" id="IPR029063">
    <property type="entry name" value="SAM-dependent_MTases_sf"/>
</dbReference>
<dbReference type="RefSeq" id="WP_151179571.1">
    <property type="nucleotide sequence ID" value="NZ_CP042906.1"/>
</dbReference>
<dbReference type="AlphaFoldDB" id="A0A5J6MTY4"/>
<dbReference type="InterPro" id="IPR031009">
    <property type="entry name" value="Tcm_partner"/>
</dbReference>
<dbReference type="OrthoDB" id="7838592at2"/>
<protein>
    <recommendedName>
        <fullName evidence="3">Three-Cys-motif partner protein TcmP</fullName>
    </recommendedName>
</protein>
<evidence type="ECO:0000313" key="1">
    <source>
        <dbReference type="EMBL" id="QEX19510.1"/>
    </source>
</evidence>
<evidence type="ECO:0000313" key="2">
    <source>
        <dbReference type="Proteomes" id="UP000326202"/>
    </source>
</evidence>